<proteinExistence type="predicted"/>
<keyword evidence="1" id="KW-0472">Membrane</keyword>
<protein>
    <submittedName>
        <fullName evidence="2">Uncharacterized protein</fullName>
    </submittedName>
</protein>
<organism evidence="2">
    <name type="scientific">uncultured Caudovirales phage</name>
    <dbReference type="NCBI Taxonomy" id="2100421"/>
    <lineage>
        <taxon>Viruses</taxon>
        <taxon>Duplodnaviria</taxon>
        <taxon>Heunggongvirae</taxon>
        <taxon>Uroviricota</taxon>
        <taxon>Caudoviricetes</taxon>
        <taxon>Peduoviridae</taxon>
        <taxon>Maltschvirus</taxon>
        <taxon>Maltschvirus maltsch</taxon>
    </lineage>
</organism>
<keyword evidence="1" id="KW-1133">Transmembrane helix</keyword>
<name>A0A6J5KNT0_9CAUD</name>
<dbReference type="EMBL" id="LR796167">
    <property type="protein sequence ID" value="CAB4123015.1"/>
    <property type="molecule type" value="Genomic_DNA"/>
</dbReference>
<sequence>MKDTVLKILEWVGSSPLRVIILLILGVFGMAGWFVYTEKDAFMASYRAQQALPHMNGQYQEATNFILKNSNADLVAIFEVNPLLNTRKLVYLFVKGEGPVKQYNGYDVGLFTKDLGNNKDVISLMSGEIPCSAYLRPQSYIGFVYKDKGVNFMCRMSVPPDPSKFIGQISVGWREHPDEESARIVLRVASSMLWTP</sequence>
<accession>A0A6J5KNT0</accession>
<evidence type="ECO:0000313" key="2">
    <source>
        <dbReference type="EMBL" id="CAB4123015.1"/>
    </source>
</evidence>
<reference evidence="2" key="1">
    <citation type="submission" date="2020-04" db="EMBL/GenBank/DDBJ databases">
        <authorList>
            <person name="Chiriac C."/>
            <person name="Salcher M."/>
            <person name="Ghai R."/>
            <person name="Kavagutti S V."/>
        </authorList>
    </citation>
    <scope>NUCLEOTIDE SEQUENCE</scope>
</reference>
<feature type="transmembrane region" description="Helical" evidence="1">
    <location>
        <begin position="20"/>
        <end position="37"/>
    </location>
</feature>
<evidence type="ECO:0000256" key="1">
    <source>
        <dbReference type="SAM" id="Phobius"/>
    </source>
</evidence>
<gene>
    <name evidence="2" type="ORF">UFOVP29_174</name>
</gene>
<keyword evidence="1" id="KW-0812">Transmembrane</keyword>